<evidence type="ECO:0000259" key="2">
    <source>
        <dbReference type="Pfam" id="PF02638"/>
    </source>
</evidence>
<evidence type="ECO:0000313" key="3">
    <source>
        <dbReference type="EMBL" id="MCM1985288.1"/>
    </source>
</evidence>
<keyword evidence="4" id="KW-1185">Reference proteome</keyword>
<dbReference type="SUPFAM" id="SSF51445">
    <property type="entry name" value="(Trans)glycosidases"/>
    <property type="match status" value="1"/>
</dbReference>
<reference evidence="3 4" key="1">
    <citation type="journal article" date="2015" name="Genome Announc.">
        <title>Draft Genome Sequence of Filamentous Marine Cyanobacterium Lyngbya confervoides Strain BDU141951.</title>
        <authorList>
            <person name="Chandrababunaidu M.M."/>
            <person name="Sen D."/>
            <person name="Tripathy S."/>
        </authorList>
    </citation>
    <scope>NUCLEOTIDE SEQUENCE [LARGE SCALE GENOMIC DNA]</scope>
    <source>
        <strain evidence="3 4">BDU141951</strain>
    </source>
</reference>
<evidence type="ECO:0000313" key="4">
    <source>
        <dbReference type="Proteomes" id="UP000031561"/>
    </source>
</evidence>
<name>A0ABD4TA52_9CYAN</name>
<organism evidence="3 4">
    <name type="scientific">Lyngbya confervoides BDU141951</name>
    <dbReference type="NCBI Taxonomy" id="1574623"/>
    <lineage>
        <taxon>Bacteria</taxon>
        <taxon>Bacillati</taxon>
        <taxon>Cyanobacteriota</taxon>
        <taxon>Cyanophyceae</taxon>
        <taxon>Oscillatoriophycideae</taxon>
        <taxon>Oscillatoriales</taxon>
        <taxon>Microcoleaceae</taxon>
        <taxon>Lyngbya</taxon>
    </lineage>
</organism>
<evidence type="ECO:0000256" key="1">
    <source>
        <dbReference type="ARBA" id="ARBA00022729"/>
    </source>
</evidence>
<dbReference type="InterPro" id="IPR003790">
    <property type="entry name" value="GHL10"/>
</dbReference>
<dbReference type="Gene3D" id="3.20.20.80">
    <property type="entry name" value="Glycosidases"/>
    <property type="match status" value="1"/>
</dbReference>
<dbReference type="RefSeq" id="WP_201277228.1">
    <property type="nucleotide sequence ID" value="NZ_JTHE03000121.1"/>
</dbReference>
<dbReference type="PANTHER" id="PTHR43405">
    <property type="entry name" value="GLYCOSYL HYDROLASE DIGH"/>
    <property type="match status" value="1"/>
</dbReference>
<dbReference type="AlphaFoldDB" id="A0ABD4TA52"/>
<dbReference type="Pfam" id="PF02638">
    <property type="entry name" value="GHL10"/>
    <property type="match status" value="1"/>
</dbReference>
<dbReference type="InterPro" id="IPR017853">
    <property type="entry name" value="GH"/>
</dbReference>
<sequence length="409" mass="46537">MRTLAIVLVACWLTLSLWQAPRVRQQSDGQSELRGIWLTNYGALLTYYTTQLDETVATLAKHHLNTLYPAVWNRGKALHRSRVLQHAQQREAKFPVPWGSPPDPLAGLVHQAHRQHLRIIPWFEYGLWVPTSSAIAQAHPDWLTTTQTGRQTLDSPPSPTGLPPWLRAMQQEWTGSNQAWLNPCHPGVQQFLIDLVTEVVQNYEVDGIQLDDHFGLPHEFGYDPLTQKQYRQEHQGLPPPHDPQDPAWVAWRAEKITQLMVKLVEAVRQINPQAVISLSPHPPQFAYQRYLQAWPHWIELGLIDEVVVQLYRPTLSSLRAELSDPTLLSLASRIPLSVGLYTGPIQSPKSIDQIQQEVDQVRTAGYRGVAFFCWETTLWIFKASSATRVQQTFEQLFASPHPPSKSTLS</sequence>
<feature type="domain" description="Glycosyl hydrolase-like 10" evidence="2">
    <location>
        <begin position="32"/>
        <end position="344"/>
    </location>
</feature>
<dbReference type="PANTHER" id="PTHR43405:SF1">
    <property type="entry name" value="GLYCOSYL HYDROLASE DIGH"/>
    <property type="match status" value="1"/>
</dbReference>
<protein>
    <submittedName>
        <fullName evidence="3">Family 10 glycosylhydrolase</fullName>
    </submittedName>
</protein>
<comment type="caution">
    <text evidence="3">The sequence shown here is derived from an EMBL/GenBank/DDBJ whole genome shotgun (WGS) entry which is preliminary data.</text>
</comment>
<dbReference type="Proteomes" id="UP000031561">
    <property type="component" value="Unassembled WGS sequence"/>
</dbReference>
<gene>
    <name evidence="3" type="ORF">QQ91_0020955</name>
</gene>
<dbReference type="InterPro" id="IPR052177">
    <property type="entry name" value="Divisome_Glycosyl_Hydrolase"/>
</dbReference>
<dbReference type="EMBL" id="JTHE03000121">
    <property type="protein sequence ID" value="MCM1985288.1"/>
    <property type="molecule type" value="Genomic_DNA"/>
</dbReference>
<accession>A0ABD4TA52</accession>
<proteinExistence type="predicted"/>
<keyword evidence="1" id="KW-0732">Signal</keyword>